<dbReference type="GO" id="GO:0008168">
    <property type="term" value="F:methyltransferase activity"/>
    <property type="evidence" value="ECO:0007669"/>
    <property type="project" value="UniProtKB-KW"/>
</dbReference>
<dbReference type="STRING" id="990371.SAMN05421813_10630"/>
<organism evidence="1 2">
    <name type="scientific">Daejeonella rubra</name>
    <dbReference type="NCBI Taxonomy" id="990371"/>
    <lineage>
        <taxon>Bacteria</taxon>
        <taxon>Pseudomonadati</taxon>
        <taxon>Bacteroidota</taxon>
        <taxon>Sphingobacteriia</taxon>
        <taxon>Sphingobacteriales</taxon>
        <taxon>Sphingobacteriaceae</taxon>
        <taxon>Daejeonella</taxon>
    </lineage>
</organism>
<gene>
    <name evidence="1" type="ORF">SAMN05421813_10630</name>
</gene>
<dbReference type="SUPFAM" id="SSF53335">
    <property type="entry name" value="S-adenosyl-L-methionine-dependent methyltransferases"/>
    <property type="match status" value="1"/>
</dbReference>
<dbReference type="Gene3D" id="3.40.50.150">
    <property type="entry name" value="Vaccinia Virus protein VP39"/>
    <property type="match status" value="1"/>
</dbReference>
<dbReference type="PANTHER" id="PTHR43861">
    <property type="entry name" value="TRANS-ACONITATE 2-METHYLTRANSFERASE-RELATED"/>
    <property type="match status" value="1"/>
</dbReference>
<sequence>MPKKWFQNWFSSPYYHILYHQRNDEEAEFFIDNLCAFLKPAENFQLLDIACGRGRHSVYLNKKGYDVTGIDLSNASIKFAQQFENENLQFYVHDMRYTFYINYFNIAFNLFTSFGYFETEKDHVKALKAFHKSLKKSGILVLDYFNSEKIMRNLAHQEVKHVDGIDFYISKKIANGKIIKSISFEHKNKDFAFKEEVKAFTKGDFERMFEKSGFKILNHFGDYALNPFDENKSDRLIFICQKDNA</sequence>
<dbReference type="AlphaFoldDB" id="A0A1G9QGK0"/>
<dbReference type="CDD" id="cd02440">
    <property type="entry name" value="AdoMet_MTases"/>
    <property type="match status" value="1"/>
</dbReference>
<protein>
    <submittedName>
        <fullName evidence="1">Methyltransferase domain-containing protein</fullName>
    </submittedName>
</protein>
<dbReference type="OrthoDB" id="9811589at2"/>
<dbReference type="Proteomes" id="UP000199226">
    <property type="component" value="Unassembled WGS sequence"/>
</dbReference>
<keyword evidence="2" id="KW-1185">Reference proteome</keyword>
<dbReference type="InterPro" id="IPR029063">
    <property type="entry name" value="SAM-dependent_MTases_sf"/>
</dbReference>
<accession>A0A1G9QGK0</accession>
<name>A0A1G9QGK0_9SPHI</name>
<dbReference type="RefSeq" id="WP_090701791.1">
    <property type="nucleotide sequence ID" value="NZ_FNHH01000006.1"/>
</dbReference>
<proteinExistence type="predicted"/>
<dbReference type="Gene3D" id="2.20.25.110">
    <property type="entry name" value="S-adenosyl-L-methionine-dependent methyltransferases"/>
    <property type="match status" value="1"/>
</dbReference>
<dbReference type="GO" id="GO:0032259">
    <property type="term" value="P:methylation"/>
    <property type="evidence" value="ECO:0007669"/>
    <property type="project" value="UniProtKB-KW"/>
</dbReference>
<keyword evidence="1" id="KW-0808">Transferase</keyword>
<dbReference type="EMBL" id="FNHH01000006">
    <property type="protein sequence ID" value="SDM10182.1"/>
    <property type="molecule type" value="Genomic_DNA"/>
</dbReference>
<reference evidence="2" key="1">
    <citation type="submission" date="2016-10" db="EMBL/GenBank/DDBJ databases">
        <authorList>
            <person name="Varghese N."/>
            <person name="Submissions S."/>
        </authorList>
    </citation>
    <scope>NUCLEOTIDE SEQUENCE [LARGE SCALE GENOMIC DNA]</scope>
    <source>
        <strain evidence="2">DSM 24536</strain>
    </source>
</reference>
<dbReference type="Pfam" id="PF13489">
    <property type="entry name" value="Methyltransf_23"/>
    <property type="match status" value="1"/>
</dbReference>
<evidence type="ECO:0000313" key="2">
    <source>
        <dbReference type="Proteomes" id="UP000199226"/>
    </source>
</evidence>
<evidence type="ECO:0000313" key="1">
    <source>
        <dbReference type="EMBL" id="SDM10182.1"/>
    </source>
</evidence>
<keyword evidence="1" id="KW-0489">Methyltransferase</keyword>